<feature type="domain" description="Amine oxidase" evidence="2">
    <location>
        <begin position="90"/>
        <end position="189"/>
    </location>
</feature>
<dbReference type="InterPro" id="IPR036188">
    <property type="entry name" value="FAD/NAD-bd_sf"/>
</dbReference>
<evidence type="ECO:0000256" key="1">
    <source>
        <dbReference type="SAM" id="Phobius"/>
    </source>
</evidence>
<dbReference type="Proteomes" id="UP001153069">
    <property type="component" value="Unassembled WGS sequence"/>
</dbReference>
<organism evidence="3 4">
    <name type="scientific">Seminavis robusta</name>
    <dbReference type="NCBI Taxonomy" id="568900"/>
    <lineage>
        <taxon>Eukaryota</taxon>
        <taxon>Sar</taxon>
        <taxon>Stramenopiles</taxon>
        <taxon>Ochrophyta</taxon>
        <taxon>Bacillariophyta</taxon>
        <taxon>Bacillariophyceae</taxon>
        <taxon>Bacillariophycidae</taxon>
        <taxon>Naviculales</taxon>
        <taxon>Naviculaceae</taxon>
        <taxon>Seminavis</taxon>
    </lineage>
</organism>
<dbReference type="PROSITE" id="PS51257">
    <property type="entry name" value="PROKAR_LIPOPROTEIN"/>
    <property type="match status" value="1"/>
</dbReference>
<dbReference type="SUPFAM" id="SSF54373">
    <property type="entry name" value="FAD-linked reductases, C-terminal domain"/>
    <property type="match status" value="1"/>
</dbReference>
<evidence type="ECO:0000259" key="2">
    <source>
        <dbReference type="Pfam" id="PF01593"/>
    </source>
</evidence>
<evidence type="ECO:0000313" key="3">
    <source>
        <dbReference type="EMBL" id="CAB9510889.1"/>
    </source>
</evidence>
<dbReference type="PANTHER" id="PTHR10742">
    <property type="entry name" value="FLAVIN MONOAMINE OXIDASE"/>
    <property type="match status" value="1"/>
</dbReference>
<keyword evidence="1" id="KW-0472">Membrane</keyword>
<dbReference type="SUPFAM" id="SSF51905">
    <property type="entry name" value="FAD/NAD(P)-binding domain"/>
    <property type="match status" value="1"/>
</dbReference>
<reference evidence="3" key="1">
    <citation type="submission" date="2020-06" db="EMBL/GenBank/DDBJ databases">
        <authorList>
            <consortium name="Plant Systems Biology data submission"/>
        </authorList>
    </citation>
    <scope>NUCLEOTIDE SEQUENCE</scope>
    <source>
        <strain evidence="3">D6</strain>
    </source>
</reference>
<dbReference type="EMBL" id="CAICTM010000457">
    <property type="protein sequence ID" value="CAB9510889.1"/>
    <property type="molecule type" value="Genomic_DNA"/>
</dbReference>
<protein>
    <submittedName>
        <fullName evidence="3">Amine oxidase</fullName>
    </submittedName>
</protein>
<dbReference type="InterPro" id="IPR050281">
    <property type="entry name" value="Flavin_monoamine_oxidase"/>
</dbReference>
<dbReference type="Gene3D" id="3.90.660.10">
    <property type="match status" value="1"/>
</dbReference>
<sequence>MFSSQDKRGMGSSRKYGRILIILIIISGGCLMAVINVSQNLLSLETHARIPINQEEEADGPTRNFYRPKDDGDYDPCDRKRVIIVGAGASGLTAAKRLITQQRAAPQSSSNPSCQNQPPIHVQIMEASSGFGGRVQKDTSGFSHDFYPPDLGASWVYDPARLALMAQNPSLDLSHKHVAPVTLPDFQAIKMVPNDDDASDIHELHPRSMDMHADDNHLWVNYTWYDFLHDHIVHPALIGNSKRQQHLVYNCPVDRIIQHKDDSILVGCGKREFLADHVLITVPLSILQDQQHAITFSPPLPRRFRRQIAQSKMWQGMKIFLEFTRKFYYDVFEWRPDDGEMDFWDYSMVYTNKRLSDRKQNILAGYYIGEPFQSRFLLPNQKQMSEKDMVQIVLDDLDQVFGRKRATRNFIKHKIVNWSANPFIRGIYSNQAVLRPKKLDNGDDDGPRRVGGPQQLWKRCKLVVAGEAFPVPPHHNGWVDGASLSGLHAAEMILRRLGYIESADDFSIPQDLWETAD</sequence>
<gene>
    <name evidence="3" type="ORF">SEMRO_458_G147010.1</name>
</gene>
<name>A0A9N8E385_9STRA</name>
<dbReference type="InterPro" id="IPR002937">
    <property type="entry name" value="Amino_oxidase"/>
</dbReference>
<keyword evidence="1" id="KW-0812">Transmembrane</keyword>
<keyword evidence="1" id="KW-1133">Transmembrane helix</keyword>
<dbReference type="Pfam" id="PF01593">
    <property type="entry name" value="Amino_oxidase"/>
    <property type="match status" value="2"/>
</dbReference>
<dbReference type="OrthoDB" id="47919at2759"/>
<comment type="caution">
    <text evidence="3">The sequence shown here is derived from an EMBL/GenBank/DDBJ whole genome shotgun (WGS) entry which is preliminary data.</text>
</comment>
<dbReference type="PANTHER" id="PTHR10742:SF410">
    <property type="entry name" value="LYSINE-SPECIFIC HISTONE DEMETHYLASE 2"/>
    <property type="match status" value="1"/>
</dbReference>
<proteinExistence type="predicted"/>
<dbReference type="AlphaFoldDB" id="A0A9N8E385"/>
<dbReference type="GO" id="GO:0016491">
    <property type="term" value="F:oxidoreductase activity"/>
    <property type="evidence" value="ECO:0007669"/>
    <property type="project" value="InterPro"/>
</dbReference>
<accession>A0A9N8E385</accession>
<evidence type="ECO:0000313" key="4">
    <source>
        <dbReference type="Proteomes" id="UP001153069"/>
    </source>
</evidence>
<feature type="domain" description="Amine oxidase" evidence="2">
    <location>
        <begin position="241"/>
        <end position="494"/>
    </location>
</feature>
<feature type="transmembrane region" description="Helical" evidence="1">
    <location>
        <begin position="20"/>
        <end position="42"/>
    </location>
</feature>
<keyword evidence="4" id="KW-1185">Reference proteome</keyword>
<dbReference type="Gene3D" id="3.50.50.60">
    <property type="entry name" value="FAD/NAD(P)-binding domain"/>
    <property type="match status" value="2"/>
</dbReference>